<dbReference type="AlphaFoldDB" id="A0A6H2H109"/>
<accession>A0A6H2H109</accession>
<dbReference type="RefSeq" id="WP_168908587.1">
    <property type="nucleotide sequence ID" value="NZ_CP051428.1"/>
</dbReference>
<organism evidence="2 3">
    <name type="scientific">Paenibacillus albicereus</name>
    <dbReference type="NCBI Taxonomy" id="2726185"/>
    <lineage>
        <taxon>Bacteria</taxon>
        <taxon>Bacillati</taxon>
        <taxon>Bacillota</taxon>
        <taxon>Bacilli</taxon>
        <taxon>Bacillales</taxon>
        <taxon>Paenibacillaceae</taxon>
        <taxon>Paenibacillus</taxon>
    </lineage>
</organism>
<dbReference type="InterPro" id="IPR035958">
    <property type="entry name" value="SecB-like_sf"/>
</dbReference>
<dbReference type="SUPFAM" id="SSF54611">
    <property type="entry name" value="SecB-like"/>
    <property type="match status" value="1"/>
</dbReference>
<dbReference type="GO" id="GO:0051082">
    <property type="term" value="F:unfolded protein binding"/>
    <property type="evidence" value="ECO:0007669"/>
    <property type="project" value="InterPro"/>
</dbReference>
<dbReference type="PANTHER" id="PTHR36918">
    <property type="match status" value="1"/>
</dbReference>
<dbReference type="Proteomes" id="UP000502136">
    <property type="component" value="Chromosome"/>
</dbReference>
<protein>
    <recommendedName>
        <fullName evidence="4">Preprotein translocase subunit SecB</fullName>
    </recommendedName>
</protein>
<dbReference type="InterPro" id="IPR003708">
    <property type="entry name" value="SecB"/>
</dbReference>
<dbReference type="EMBL" id="CP051428">
    <property type="protein sequence ID" value="QJC53038.1"/>
    <property type="molecule type" value="Genomic_DNA"/>
</dbReference>
<comment type="similarity">
    <text evidence="1">Belongs to the SecB family.</text>
</comment>
<evidence type="ECO:0008006" key="4">
    <source>
        <dbReference type="Google" id="ProtNLM"/>
    </source>
</evidence>
<sequence length="140" mass="15941">MLAQIQLTNYYISRINFKYTPESVEVDEKSLKIAHDIEFLENNLVKVIVKCSVGDETGLLLNVILVGEFKITRGNDADEEEIQELCENNTLAILFPYLRSAISDISLKANTQPIILPTINIYALIEDQKKAKKLEEELKQ</sequence>
<dbReference type="GO" id="GO:0015031">
    <property type="term" value="P:protein transport"/>
    <property type="evidence" value="ECO:0007669"/>
    <property type="project" value="InterPro"/>
</dbReference>
<dbReference type="KEGG" id="palr:HGI30_16625"/>
<dbReference type="Gene3D" id="3.10.420.10">
    <property type="entry name" value="SecB-like"/>
    <property type="match status" value="1"/>
</dbReference>
<keyword evidence="3" id="KW-1185">Reference proteome</keyword>
<evidence type="ECO:0000256" key="1">
    <source>
        <dbReference type="ARBA" id="ARBA00009990"/>
    </source>
</evidence>
<dbReference type="GO" id="GO:0051262">
    <property type="term" value="P:protein tetramerization"/>
    <property type="evidence" value="ECO:0007669"/>
    <property type="project" value="InterPro"/>
</dbReference>
<evidence type="ECO:0000313" key="3">
    <source>
        <dbReference type="Proteomes" id="UP000502136"/>
    </source>
</evidence>
<dbReference type="PANTHER" id="PTHR36918:SF1">
    <property type="entry name" value="PROTEIN-EXPORT PROTEIN SECB"/>
    <property type="match status" value="1"/>
</dbReference>
<reference evidence="2 3" key="1">
    <citation type="submission" date="2020-04" db="EMBL/GenBank/DDBJ databases">
        <title>Novel Paenibacillus strain UniB2 isolated from commercial digestive syrup.</title>
        <authorList>
            <person name="Thorat V."/>
            <person name="Kirdat K."/>
            <person name="Tiwarekar B."/>
            <person name="Yadav A."/>
        </authorList>
    </citation>
    <scope>NUCLEOTIDE SEQUENCE [LARGE SCALE GENOMIC DNA]</scope>
    <source>
        <strain evidence="2 3">UniB2</strain>
    </source>
</reference>
<gene>
    <name evidence="2" type="ORF">HGI30_16625</name>
</gene>
<name>A0A6H2H109_9BACL</name>
<proteinExistence type="inferred from homology"/>
<dbReference type="Pfam" id="PF02556">
    <property type="entry name" value="SecB"/>
    <property type="match status" value="1"/>
</dbReference>
<evidence type="ECO:0000313" key="2">
    <source>
        <dbReference type="EMBL" id="QJC53038.1"/>
    </source>
</evidence>